<gene>
    <name evidence="1" type="ORF">SDC9_105140</name>
</gene>
<organism evidence="1">
    <name type="scientific">bioreactor metagenome</name>
    <dbReference type="NCBI Taxonomy" id="1076179"/>
    <lineage>
        <taxon>unclassified sequences</taxon>
        <taxon>metagenomes</taxon>
        <taxon>ecological metagenomes</taxon>
    </lineage>
</organism>
<evidence type="ECO:0000313" key="1">
    <source>
        <dbReference type="EMBL" id="MPM58309.1"/>
    </source>
</evidence>
<accession>A0A645AYU7</accession>
<name>A0A645AYU7_9ZZZZ</name>
<protein>
    <submittedName>
        <fullName evidence="1">Uncharacterized protein</fullName>
    </submittedName>
</protein>
<sequence length="152" mass="16109">MGGGVAGVGTDRLLQRFGGLALLTFGGVQHGQVVIGLGHVRVVTRQAGEDLDGLRRLLLFGSDHAAHEAHLRITRVLLEVGIGLFGGLIRLALVEQLGHLVHCTRGMGMGCGKNSQSDTGGERDLGHPCLRTSALLQRNLRGSRHIALLSEQ</sequence>
<proteinExistence type="predicted"/>
<reference evidence="1" key="1">
    <citation type="submission" date="2019-08" db="EMBL/GenBank/DDBJ databases">
        <authorList>
            <person name="Kucharzyk K."/>
            <person name="Murdoch R.W."/>
            <person name="Higgins S."/>
            <person name="Loffler F."/>
        </authorList>
    </citation>
    <scope>NUCLEOTIDE SEQUENCE</scope>
</reference>
<comment type="caution">
    <text evidence="1">The sequence shown here is derived from an EMBL/GenBank/DDBJ whole genome shotgun (WGS) entry which is preliminary data.</text>
</comment>
<dbReference type="EMBL" id="VSSQ01016696">
    <property type="protein sequence ID" value="MPM58309.1"/>
    <property type="molecule type" value="Genomic_DNA"/>
</dbReference>
<dbReference type="AlphaFoldDB" id="A0A645AYU7"/>